<gene>
    <name evidence="2" type="ORF">T03_12083</name>
</gene>
<evidence type="ECO:0000313" key="3">
    <source>
        <dbReference type="Proteomes" id="UP000054653"/>
    </source>
</evidence>
<feature type="non-terminal residue" evidence="2">
    <location>
        <position position="1"/>
    </location>
</feature>
<sequence>LIFRLKPREFSTVSPPSVMDRSSSPNRCWLKKN</sequence>
<accession>A0A0V1AG27</accession>
<dbReference type="Proteomes" id="UP000054653">
    <property type="component" value="Unassembled WGS sequence"/>
</dbReference>
<dbReference type="AlphaFoldDB" id="A0A0V1AG27"/>
<feature type="compositionally biased region" description="Polar residues" evidence="1">
    <location>
        <begin position="11"/>
        <end position="26"/>
    </location>
</feature>
<organism evidence="2 3">
    <name type="scientific">Trichinella britovi</name>
    <name type="common">Parasitic roundworm</name>
    <dbReference type="NCBI Taxonomy" id="45882"/>
    <lineage>
        <taxon>Eukaryota</taxon>
        <taxon>Metazoa</taxon>
        <taxon>Ecdysozoa</taxon>
        <taxon>Nematoda</taxon>
        <taxon>Enoplea</taxon>
        <taxon>Dorylaimia</taxon>
        <taxon>Trichinellida</taxon>
        <taxon>Trichinellidae</taxon>
        <taxon>Trichinella</taxon>
    </lineage>
</organism>
<evidence type="ECO:0000256" key="1">
    <source>
        <dbReference type="SAM" id="MobiDB-lite"/>
    </source>
</evidence>
<protein>
    <submittedName>
        <fullName evidence="2">Uncharacterized protein</fullName>
    </submittedName>
</protein>
<evidence type="ECO:0000313" key="2">
    <source>
        <dbReference type="EMBL" id="KRY23778.1"/>
    </source>
</evidence>
<comment type="caution">
    <text evidence="2">The sequence shown here is derived from an EMBL/GenBank/DDBJ whole genome shotgun (WGS) entry which is preliminary data.</text>
</comment>
<proteinExistence type="predicted"/>
<keyword evidence="3" id="KW-1185">Reference proteome</keyword>
<dbReference type="EMBL" id="JYDI01003410">
    <property type="protein sequence ID" value="KRY23778.1"/>
    <property type="molecule type" value="Genomic_DNA"/>
</dbReference>
<feature type="region of interest" description="Disordered" evidence="1">
    <location>
        <begin position="1"/>
        <end position="33"/>
    </location>
</feature>
<reference evidence="2 3" key="1">
    <citation type="submission" date="2015-01" db="EMBL/GenBank/DDBJ databases">
        <title>Evolution of Trichinella species and genotypes.</title>
        <authorList>
            <person name="Korhonen P.K."/>
            <person name="Edoardo P."/>
            <person name="Giuseppe L.R."/>
            <person name="Gasser R.B."/>
        </authorList>
    </citation>
    <scope>NUCLEOTIDE SEQUENCE [LARGE SCALE GENOMIC DNA]</scope>
    <source>
        <strain evidence="2">ISS120</strain>
    </source>
</reference>
<name>A0A0V1AG27_TRIBR</name>